<proteinExistence type="predicted"/>
<dbReference type="AlphaFoldDB" id="W6A7X3"/>
<protein>
    <submittedName>
        <fullName evidence="1">Uncharacterized protein</fullName>
    </submittedName>
</protein>
<evidence type="ECO:0000313" key="1">
    <source>
        <dbReference type="EMBL" id="AHI52985.1"/>
    </source>
</evidence>
<reference evidence="1 2" key="1">
    <citation type="journal article" date="2014" name="Genome Biol. Evol.">
        <title>Molecular evolution of the substrate utilization strategies and putative virulence factors in mosquito-associated Spiroplasma species.</title>
        <authorList>
            <person name="Chang T.H."/>
            <person name="Lo W.S."/>
            <person name="Ku C."/>
            <person name="Chen L.L."/>
            <person name="Kuo C.H."/>
        </authorList>
    </citation>
    <scope>NUCLEOTIDE SEQUENCE [LARGE SCALE GENOMIC DNA]</scope>
    <source>
        <strain evidence="1">AES-1</strain>
    </source>
</reference>
<dbReference type="KEGG" id="scq:SCULI_v1c06440"/>
<dbReference type="STRING" id="1276246.SCULI_v1c06440"/>
<dbReference type="HOGENOM" id="CLU_219471_0_0_14"/>
<organism evidence="1 2">
    <name type="scientific">Spiroplasma culicicola AES-1</name>
    <dbReference type="NCBI Taxonomy" id="1276246"/>
    <lineage>
        <taxon>Bacteria</taxon>
        <taxon>Bacillati</taxon>
        <taxon>Mycoplasmatota</taxon>
        <taxon>Mollicutes</taxon>
        <taxon>Entomoplasmatales</taxon>
        <taxon>Spiroplasmataceae</taxon>
        <taxon>Spiroplasma</taxon>
    </lineage>
</organism>
<gene>
    <name evidence="1" type="ORF">SCULI_v1c06440</name>
</gene>
<evidence type="ECO:0000313" key="2">
    <source>
        <dbReference type="Proteomes" id="UP000019267"/>
    </source>
</evidence>
<name>W6A7X3_9MOLU</name>
<dbReference type="PATRIC" id="fig|1276246.3.peg.643"/>
<keyword evidence="2" id="KW-1185">Reference proteome</keyword>
<sequence>MINNSTCNYSGCLKEPKKEILNSWYCKTHYKVVKNSARGR</sequence>
<dbReference type="Proteomes" id="UP000019267">
    <property type="component" value="Chromosome"/>
</dbReference>
<dbReference type="EMBL" id="CP006681">
    <property type="protein sequence ID" value="AHI52985.1"/>
    <property type="molecule type" value="Genomic_DNA"/>
</dbReference>
<accession>W6A7X3</accession>
<dbReference type="RefSeq" id="WP_269077170.1">
    <property type="nucleotide sequence ID" value="NZ_CP006681.1"/>
</dbReference>